<evidence type="ECO:0008006" key="3">
    <source>
        <dbReference type="Google" id="ProtNLM"/>
    </source>
</evidence>
<dbReference type="CDD" id="cd10936">
    <property type="entry name" value="CE4_DAC2"/>
    <property type="match status" value="1"/>
</dbReference>
<dbReference type="EMBL" id="FOGB01000009">
    <property type="protein sequence ID" value="SEQ84562.1"/>
    <property type="molecule type" value="Genomic_DNA"/>
</dbReference>
<dbReference type="Pfam" id="PF04748">
    <property type="entry name" value="Polysacc_deac_2"/>
    <property type="match status" value="1"/>
</dbReference>
<dbReference type="GO" id="GO:0005975">
    <property type="term" value="P:carbohydrate metabolic process"/>
    <property type="evidence" value="ECO:0007669"/>
    <property type="project" value="InterPro"/>
</dbReference>
<dbReference type="Gene3D" id="3.20.20.370">
    <property type="entry name" value="Glycoside hydrolase/deacetylase"/>
    <property type="match status" value="1"/>
</dbReference>
<dbReference type="InterPro" id="IPR006837">
    <property type="entry name" value="Divergent_DAC"/>
</dbReference>
<evidence type="ECO:0000313" key="1">
    <source>
        <dbReference type="EMBL" id="SEQ84562.1"/>
    </source>
</evidence>
<dbReference type="SUPFAM" id="SSF88713">
    <property type="entry name" value="Glycoside hydrolase/deacetylase"/>
    <property type="match status" value="1"/>
</dbReference>
<keyword evidence="2" id="KW-1185">Reference proteome</keyword>
<dbReference type="STRING" id="355243.SAMN03080615_02920"/>
<dbReference type="PANTHER" id="PTHR30105">
    <property type="entry name" value="UNCHARACTERIZED YIBQ-RELATED"/>
    <property type="match status" value="1"/>
</dbReference>
<protein>
    <recommendedName>
        <fullName evidence="3">Divergent polysaccharide deacetylase</fullName>
    </recommendedName>
</protein>
<dbReference type="Proteomes" id="UP000198749">
    <property type="component" value="Unassembled WGS sequence"/>
</dbReference>
<reference evidence="2" key="1">
    <citation type="submission" date="2016-10" db="EMBL/GenBank/DDBJ databases">
        <authorList>
            <person name="Varghese N."/>
            <person name="Submissions S."/>
        </authorList>
    </citation>
    <scope>NUCLEOTIDE SEQUENCE [LARGE SCALE GENOMIC DNA]</scope>
    <source>
        <strain evidence="2">DSM 18887</strain>
    </source>
</reference>
<proteinExistence type="predicted"/>
<dbReference type="InterPro" id="IPR011330">
    <property type="entry name" value="Glyco_hydro/deAcase_b/a-brl"/>
</dbReference>
<gene>
    <name evidence="1" type="ORF">SAMN03080615_02920</name>
</gene>
<organism evidence="1 2">
    <name type="scientific">Amphritea atlantica</name>
    <dbReference type="NCBI Taxonomy" id="355243"/>
    <lineage>
        <taxon>Bacteria</taxon>
        <taxon>Pseudomonadati</taxon>
        <taxon>Pseudomonadota</taxon>
        <taxon>Gammaproteobacteria</taxon>
        <taxon>Oceanospirillales</taxon>
        <taxon>Oceanospirillaceae</taxon>
        <taxon>Amphritea</taxon>
    </lineage>
</organism>
<sequence>MSRAFEPKRHTVYCLGLMLLLLLFQPVRAETGPARLIIIVDDLGNSLEKGLAAIDLPGPVAYSVLPHTPHSVALAEKAYSLGKEVMLHAPMANTAHLRLGPGALTENQNQLQLERILRDDIASVPHVSGVNNHMGSLLTQQRSKMDWVMGVLAEQGLFFLDSRTTSQTTAWKSAYSKGIPWLVRDVFLDHEQNTAFIDKQFRYGLKLAQEQGFAVLICHPYPVTIRYLQQALPEIGEQGIQLVAPSGFLFQQAEARRLVEARLAERQLDHECDRHEGHCRDSLAQQGSRHALKQ</sequence>
<dbReference type="PANTHER" id="PTHR30105:SF2">
    <property type="entry name" value="DIVERGENT POLYSACCHARIDE DEACETYLASE SUPERFAMILY"/>
    <property type="match status" value="1"/>
</dbReference>
<name>A0A1H9JCK3_9GAMM</name>
<dbReference type="AlphaFoldDB" id="A0A1H9JCK3"/>
<accession>A0A1H9JCK3</accession>
<evidence type="ECO:0000313" key="2">
    <source>
        <dbReference type="Proteomes" id="UP000198749"/>
    </source>
</evidence>